<reference evidence="10" key="2">
    <citation type="journal article" date="2021" name="PeerJ">
        <title>Extensive microbial diversity within the chicken gut microbiome revealed by metagenomics and culture.</title>
        <authorList>
            <person name="Gilroy R."/>
            <person name="Ravi A."/>
            <person name="Getino M."/>
            <person name="Pursley I."/>
            <person name="Horton D.L."/>
            <person name="Alikhan N.F."/>
            <person name="Baker D."/>
            <person name="Gharbi K."/>
            <person name="Hall N."/>
            <person name="Watson M."/>
            <person name="Adriaenssens E.M."/>
            <person name="Foster-Nyarko E."/>
            <person name="Jarju S."/>
            <person name="Secka A."/>
            <person name="Antonio M."/>
            <person name="Oren A."/>
            <person name="Chaudhuri R.R."/>
            <person name="La Ragione R."/>
            <person name="Hildebrand F."/>
            <person name="Pallen M.J."/>
        </authorList>
    </citation>
    <scope>NUCLEOTIDE SEQUENCE</scope>
    <source>
        <strain evidence="10">B3-4054</strain>
    </source>
</reference>
<proteinExistence type="inferred from homology"/>
<accession>A0A9D9EMW9</accession>
<dbReference type="InterPro" id="IPR006219">
    <property type="entry name" value="DAHP_synth_1"/>
</dbReference>
<reference evidence="10" key="1">
    <citation type="submission" date="2020-10" db="EMBL/GenBank/DDBJ databases">
        <authorList>
            <person name="Gilroy R."/>
        </authorList>
    </citation>
    <scope>NUCLEOTIDE SEQUENCE</scope>
    <source>
        <strain evidence="10">B3-4054</strain>
    </source>
</reference>
<dbReference type="Proteomes" id="UP000823616">
    <property type="component" value="Unassembled WGS sequence"/>
</dbReference>
<dbReference type="FunFam" id="3.20.20.70:FF:000005">
    <property type="entry name" value="Phospho-2-dehydro-3-deoxyheptonate aldolase"/>
    <property type="match status" value="1"/>
</dbReference>
<evidence type="ECO:0000256" key="4">
    <source>
        <dbReference type="ARBA" id="ARBA00022605"/>
    </source>
</evidence>
<dbReference type="NCBIfam" id="TIGR00034">
    <property type="entry name" value="aroFGH"/>
    <property type="match status" value="1"/>
</dbReference>
<comment type="function">
    <text evidence="1 8">Stereospecific condensation of phosphoenolpyruvate (PEP) and D-erythrose-4-phosphate (E4P) giving rise to 3-deoxy-D-arabino-heptulosonate-7-phosphate (DAHP).</text>
</comment>
<name>A0A9D9EMW9_9SPIR</name>
<comment type="caution">
    <text evidence="10">The sequence shown here is derived from an EMBL/GenBank/DDBJ whole genome shotgun (WGS) entry which is preliminary data.</text>
</comment>
<dbReference type="NCBIfam" id="NF009395">
    <property type="entry name" value="PRK12755.1"/>
    <property type="match status" value="1"/>
</dbReference>
<dbReference type="AlphaFoldDB" id="A0A9D9EMW9"/>
<dbReference type="InterPro" id="IPR006218">
    <property type="entry name" value="DAHP1/KDSA"/>
</dbReference>
<dbReference type="EC" id="2.5.1.54" evidence="8"/>
<dbReference type="SUPFAM" id="SSF51569">
    <property type="entry name" value="Aldolase"/>
    <property type="match status" value="1"/>
</dbReference>
<evidence type="ECO:0000259" key="9">
    <source>
        <dbReference type="Pfam" id="PF00793"/>
    </source>
</evidence>
<evidence type="ECO:0000256" key="5">
    <source>
        <dbReference type="ARBA" id="ARBA00022679"/>
    </source>
</evidence>
<comment type="catalytic activity">
    <reaction evidence="7 8">
        <text>D-erythrose 4-phosphate + phosphoenolpyruvate + H2O = 7-phospho-2-dehydro-3-deoxy-D-arabino-heptonate + phosphate</text>
        <dbReference type="Rhea" id="RHEA:14717"/>
        <dbReference type="ChEBI" id="CHEBI:15377"/>
        <dbReference type="ChEBI" id="CHEBI:16897"/>
        <dbReference type="ChEBI" id="CHEBI:43474"/>
        <dbReference type="ChEBI" id="CHEBI:58394"/>
        <dbReference type="ChEBI" id="CHEBI:58702"/>
        <dbReference type="EC" id="2.5.1.54"/>
    </reaction>
</comment>
<evidence type="ECO:0000256" key="1">
    <source>
        <dbReference type="ARBA" id="ARBA00003726"/>
    </source>
</evidence>
<comment type="pathway">
    <text evidence="2 8">Metabolic intermediate biosynthesis; chorismate biosynthesis; chorismate from D-erythrose 4-phosphate and phosphoenolpyruvate: step 1/7.</text>
</comment>
<dbReference type="PANTHER" id="PTHR21225:SF12">
    <property type="entry name" value="PHOSPHO-2-DEHYDRO-3-DEOXYHEPTONATE ALDOLASE, TYROSINE-INHIBITED"/>
    <property type="match status" value="1"/>
</dbReference>
<dbReference type="GO" id="GO:0005737">
    <property type="term" value="C:cytoplasm"/>
    <property type="evidence" value="ECO:0007669"/>
    <property type="project" value="TreeGrafter"/>
</dbReference>
<protein>
    <recommendedName>
        <fullName evidence="8">Phospho-2-dehydro-3-deoxyheptonate aldolase</fullName>
        <ecNumber evidence="8">2.5.1.54</ecNumber>
    </recommendedName>
</protein>
<dbReference type="GO" id="GO:0009073">
    <property type="term" value="P:aromatic amino acid family biosynthetic process"/>
    <property type="evidence" value="ECO:0007669"/>
    <property type="project" value="UniProtKB-KW"/>
</dbReference>
<evidence type="ECO:0000256" key="2">
    <source>
        <dbReference type="ARBA" id="ARBA00004688"/>
    </source>
</evidence>
<keyword evidence="4 8" id="KW-0028">Amino-acid biosynthesis</keyword>
<organism evidence="10 11">
    <name type="scientific">Candidatus Avitreponema avistercoris</name>
    <dbReference type="NCBI Taxonomy" id="2840705"/>
    <lineage>
        <taxon>Bacteria</taxon>
        <taxon>Pseudomonadati</taxon>
        <taxon>Spirochaetota</taxon>
        <taxon>Spirochaetia</taxon>
        <taxon>Spirochaetales</taxon>
        <taxon>Candidatus Avitreponema</taxon>
    </lineage>
</organism>
<evidence type="ECO:0000313" key="11">
    <source>
        <dbReference type="Proteomes" id="UP000823616"/>
    </source>
</evidence>
<dbReference type="Gene3D" id="3.20.20.70">
    <property type="entry name" value="Aldolase class I"/>
    <property type="match status" value="1"/>
</dbReference>
<dbReference type="InterPro" id="IPR013785">
    <property type="entry name" value="Aldolase_TIM"/>
</dbReference>
<evidence type="ECO:0000256" key="3">
    <source>
        <dbReference type="ARBA" id="ARBA00007985"/>
    </source>
</evidence>
<keyword evidence="5 8" id="KW-0808">Transferase</keyword>
<dbReference type="PIRSF" id="PIRSF001361">
    <property type="entry name" value="DAHP_synthase"/>
    <property type="match status" value="1"/>
</dbReference>
<dbReference type="EMBL" id="JADIMS010000080">
    <property type="protein sequence ID" value="MBO8450409.1"/>
    <property type="molecule type" value="Genomic_DNA"/>
</dbReference>
<feature type="domain" description="DAHP synthetase I/KDSA" evidence="9">
    <location>
        <begin position="46"/>
        <end position="342"/>
    </location>
</feature>
<evidence type="ECO:0000256" key="6">
    <source>
        <dbReference type="ARBA" id="ARBA00023141"/>
    </source>
</evidence>
<dbReference type="GO" id="GO:0008652">
    <property type="term" value="P:amino acid biosynthetic process"/>
    <property type="evidence" value="ECO:0007669"/>
    <property type="project" value="UniProtKB-KW"/>
</dbReference>
<dbReference type="GO" id="GO:0042802">
    <property type="term" value="F:identical protein binding"/>
    <property type="evidence" value="ECO:0007669"/>
    <property type="project" value="UniProtKB-ARBA"/>
</dbReference>
<keyword evidence="6 8" id="KW-0057">Aromatic amino acid biosynthesis</keyword>
<evidence type="ECO:0000313" key="10">
    <source>
        <dbReference type="EMBL" id="MBO8450409.1"/>
    </source>
</evidence>
<dbReference type="GO" id="GO:0003849">
    <property type="term" value="F:3-deoxy-7-phosphoheptulonate synthase activity"/>
    <property type="evidence" value="ECO:0007669"/>
    <property type="project" value="UniProtKB-EC"/>
</dbReference>
<sequence>MKEHPIRDIRILAARDLQSPAEMEEILPVSEKAAATVRNGREEVQRILRREDDRFLVIVGPCSIHDPKAAADYAARLMELRRKYEDRLCILMRVYFEKPRTTVGWRGLILDPGLDGTADIARGLKLAREILLQVNELGLPAGSEMLDPFVPQYTADLISWASIGARTTESQTHREMASGLSMPVGFKNATDGDVQIAVNAIVSARQPHAFIGITRDGEACIMQTLGNPDGHLILRGGKNGPNCSRESVVQAVSLLKNAGIRPAVLVDCSHGNSRKIPENQIGVLHETIRMRNDSDAPLRPLCGCMLESNIETGCQAIPADPADLKYGLSVTDPCLGWEMTASALAEAYKLAGGRHCA</sequence>
<evidence type="ECO:0000256" key="7">
    <source>
        <dbReference type="ARBA" id="ARBA00047508"/>
    </source>
</evidence>
<dbReference type="Pfam" id="PF00793">
    <property type="entry name" value="DAHP_synth_1"/>
    <property type="match status" value="1"/>
</dbReference>
<gene>
    <name evidence="10" type="ORF">IAA96_04810</name>
</gene>
<evidence type="ECO:0000256" key="8">
    <source>
        <dbReference type="PIRNR" id="PIRNR001361"/>
    </source>
</evidence>
<dbReference type="PANTHER" id="PTHR21225">
    <property type="entry name" value="PHOSPHO-2-DEHYDRO-3-DEOXYHEPTONATE ALDOLASE DAHP SYNTHETASE"/>
    <property type="match status" value="1"/>
</dbReference>
<comment type="similarity">
    <text evidence="3 8">Belongs to the class-I DAHP synthase family.</text>
</comment>